<sequence length="589" mass="60372">MSHPPRHEVPAFPALCRGLARVESPGGLVIEGGPHRMLLGGASTEFVARLLPLLDGRHDHAALCARLDVEPARLRQALELIGDWGVLESGGPGSTADPPVSDDVVAYFSRTINTMDGHGSAEDLLAALAAASVLLVTGEQLGGPLAEDLAAGGVGTVAVAEAAADGARPTSAGDMAPGTGLVVALDTPDSPARLAALVVSAHAVGVPVLRAACRADAVEVGPLFWPGQSACVGCFRRGDAAWDPGPVPGIAPDEAAMGLLTALTTSEVLAVLGGTTPPATSSAVVRVTVASHTTERRLLTPDTGCARCGDGTAAADPGPAATARSVDAYEWQQALPPRELAATVRMTAPRRRQLRKALDRRTVLPTSPARALPAAPDPHENVCANPLADIAGLLVRTAGLDGAEAGRSVGTSEARRAGVTGGTGPSAGVDAAGIERRLPSQGGLACVELYVLAEPSLFGLPGSVFTYDDVGHRVFSVRADILPWRAALARAGLDGEETEAAVVVVADIGRLHTVCGDSAWRTAHLEAGVAAMQLVVAARGSGIHVTFTADWDSDLPEWLEIDPEREAVTAVAALSRDSWARPTAQETLR</sequence>
<evidence type="ECO:0000313" key="2">
    <source>
        <dbReference type="Proteomes" id="UP001348369"/>
    </source>
</evidence>
<accession>A0ACD4ZWH0</accession>
<keyword evidence="2" id="KW-1185">Reference proteome</keyword>
<protein>
    <submittedName>
        <fullName evidence="1">Uncharacterized protein</fullName>
    </submittedName>
</protein>
<proteinExistence type="predicted"/>
<reference evidence="1" key="1">
    <citation type="submission" date="2022-10" db="EMBL/GenBank/DDBJ databases">
        <title>The complete genomes of actinobacterial strains from the NBC collection.</title>
        <authorList>
            <person name="Joergensen T.S."/>
            <person name="Alvarez Arevalo M."/>
            <person name="Sterndorff E.B."/>
            <person name="Faurdal D."/>
            <person name="Vuksanovic O."/>
            <person name="Mourched A.-S."/>
            <person name="Charusanti P."/>
            <person name="Shaw S."/>
            <person name="Blin K."/>
            <person name="Weber T."/>
        </authorList>
    </citation>
    <scope>NUCLEOTIDE SEQUENCE</scope>
    <source>
        <strain evidence="1">NBC 01771</strain>
    </source>
</reference>
<name>A0ACD4ZWH0_9ACTN</name>
<gene>
    <name evidence="1" type="ORF">OG835_38725</name>
</gene>
<evidence type="ECO:0000313" key="1">
    <source>
        <dbReference type="EMBL" id="WSC02357.1"/>
    </source>
</evidence>
<dbReference type="EMBL" id="CP109109">
    <property type="protein sequence ID" value="WSC02357.1"/>
    <property type="molecule type" value="Genomic_DNA"/>
</dbReference>
<dbReference type="Proteomes" id="UP001348369">
    <property type="component" value="Chromosome"/>
</dbReference>
<organism evidence="1 2">
    <name type="scientific">Streptomyces scopuliridis</name>
    <dbReference type="NCBI Taxonomy" id="452529"/>
    <lineage>
        <taxon>Bacteria</taxon>
        <taxon>Bacillati</taxon>
        <taxon>Actinomycetota</taxon>
        <taxon>Actinomycetes</taxon>
        <taxon>Kitasatosporales</taxon>
        <taxon>Streptomycetaceae</taxon>
        <taxon>Streptomyces</taxon>
    </lineage>
</organism>